<proteinExistence type="predicted"/>
<protein>
    <submittedName>
        <fullName evidence="1">Uncharacterized protein</fullName>
    </submittedName>
</protein>
<dbReference type="RefSeq" id="XP_030989845.1">
    <property type="nucleotide sequence ID" value="XM_031132793.1"/>
</dbReference>
<dbReference type="InParanoid" id="A0A507ANY0"/>
<name>A0A507ANY0_9PEZI</name>
<evidence type="ECO:0000313" key="1">
    <source>
        <dbReference type="EMBL" id="TPX08134.1"/>
    </source>
</evidence>
<dbReference type="EMBL" id="SKBQ01000080">
    <property type="protein sequence ID" value="TPX08134.1"/>
    <property type="molecule type" value="Genomic_DNA"/>
</dbReference>
<evidence type="ECO:0000313" key="2">
    <source>
        <dbReference type="Proteomes" id="UP000319257"/>
    </source>
</evidence>
<keyword evidence="2" id="KW-1185">Reference proteome</keyword>
<gene>
    <name evidence="1" type="ORF">E0L32_010201</name>
</gene>
<comment type="caution">
    <text evidence="1">The sequence shown here is derived from an EMBL/GenBank/DDBJ whole genome shotgun (WGS) entry which is preliminary data.</text>
</comment>
<accession>A0A507ANY0</accession>
<dbReference type="Proteomes" id="UP000319257">
    <property type="component" value="Unassembled WGS sequence"/>
</dbReference>
<organism evidence="1 2">
    <name type="scientific">Thyridium curvatum</name>
    <dbReference type="NCBI Taxonomy" id="1093900"/>
    <lineage>
        <taxon>Eukaryota</taxon>
        <taxon>Fungi</taxon>
        <taxon>Dikarya</taxon>
        <taxon>Ascomycota</taxon>
        <taxon>Pezizomycotina</taxon>
        <taxon>Sordariomycetes</taxon>
        <taxon>Sordariomycetidae</taxon>
        <taxon>Thyridiales</taxon>
        <taxon>Thyridiaceae</taxon>
        <taxon>Thyridium</taxon>
    </lineage>
</organism>
<dbReference type="GeneID" id="41977648"/>
<reference evidence="1 2" key="1">
    <citation type="submission" date="2019-06" db="EMBL/GenBank/DDBJ databases">
        <title>Draft genome sequence of the filamentous fungus Phialemoniopsis curvata isolated from diesel fuel.</title>
        <authorList>
            <person name="Varaljay V.A."/>
            <person name="Lyon W.J."/>
            <person name="Crouch A.L."/>
            <person name="Drake C.E."/>
            <person name="Hollomon J.M."/>
            <person name="Nadeau L.J."/>
            <person name="Nunn H.S."/>
            <person name="Stevenson B.S."/>
            <person name="Bojanowski C.L."/>
            <person name="Crookes-Goodson W.J."/>
        </authorList>
    </citation>
    <scope>NUCLEOTIDE SEQUENCE [LARGE SCALE GENOMIC DNA]</scope>
    <source>
        <strain evidence="1 2">D216</strain>
    </source>
</reference>
<dbReference type="AlphaFoldDB" id="A0A507ANY0"/>
<sequence>MQDQHAGLPVPLSRCEKAFQTGRSCSALQLPLNNTPCPRFAFRRELWAMCPEHHRYYVNSNLNLLRRYPEPLVYQFKGAFDRILLDLDNKDADTWADYRRFSERVAQTLAVVADYLANPPWDAPRSLTREPRDRRIKNLPWGMPDYMMPKPDGGFFMRYHIPEGWFTLVSRREILTDWKMGSAYELLSVALPSPYVSREHFYRAGLLRRLVHTVVMELD</sequence>